<dbReference type="Proteomes" id="UP000019753">
    <property type="component" value="Unassembled WGS sequence"/>
</dbReference>
<reference evidence="1 2" key="1">
    <citation type="submission" date="2014-01" db="EMBL/GenBank/DDBJ databases">
        <title>Actinotalea ferrariae CF5-4.</title>
        <authorList>
            <person name="Chen F."/>
            <person name="Li Y."/>
            <person name="Wang G."/>
        </authorList>
    </citation>
    <scope>NUCLEOTIDE SEQUENCE [LARGE SCALE GENOMIC DNA]</scope>
    <source>
        <strain evidence="1 2">CF5-4</strain>
    </source>
</reference>
<dbReference type="AlphaFoldDB" id="A0A021VNW5"/>
<protein>
    <submittedName>
        <fullName evidence="1">Uncharacterized protein</fullName>
    </submittedName>
</protein>
<dbReference type="EMBL" id="AXCW01000168">
    <property type="protein sequence ID" value="EYR62803.1"/>
    <property type="molecule type" value="Genomic_DNA"/>
</dbReference>
<keyword evidence="2" id="KW-1185">Reference proteome</keyword>
<comment type="caution">
    <text evidence="1">The sequence shown here is derived from an EMBL/GenBank/DDBJ whole genome shotgun (WGS) entry which is preliminary data.</text>
</comment>
<dbReference type="RefSeq" id="WP_034227166.1">
    <property type="nucleotide sequence ID" value="NZ_AXCW01000168.1"/>
</dbReference>
<evidence type="ECO:0000313" key="1">
    <source>
        <dbReference type="EMBL" id="EYR62803.1"/>
    </source>
</evidence>
<organism evidence="1 2">
    <name type="scientific">Actinotalea ferrariae CF5-4</name>
    <dbReference type="NCBI Taxonomy" id="948458"/>
    <lineage>
        <taxon>Bacteria</taxon>
        <taxon>Bacillati</taxon>
        <taxon>Actinomycetota</taxon>
        <taxon>Actinomycetes</taxon>
        <taxon>Micrococcales</taxon>
        <taxon>Cellulomonadaceae</taxon>
        <taxon>Actinotalea</taxon>
    </lineage>
</organism>
<name>A0A021VNW5_9CELL</name>
<gene>
    <name evidence="1" type="ORF">N866_05070</name>
</gene>
<proteinExistence type="predicted"/>
<accession>A0A021VNW5</accession>
<sequence>MGQGVLITRGVPADLLGSGVPSLEEERTRSRLADVGLDLKGEEEGLLEVGAGSVFWQVMLVRDAQGRVAALEGEVYEDEPLSATDVQLMYEALRDLAAALGARA</sequence>
<dbReference type="OrthoDB" id="10009059at2"/>
<evidence type="ECO:0000313" key="2">
    <source>
        <dbReference type="Proteomes" id="UP000019753"/>
    </source>
</evidence>